<gene>
    <name evidence="15" type="ORF">CANCADRAFT_57016</name>
</gene>
<proteinExistence type="inferred from homology"/>
<dbReference type="GO" id="GO:0008270">
    <property type="term" value="F:zinc ion binding"/>
    <property type="evidence" value="ECO:0007669"/>
    <property type="project" value="UniProtKB-UniRule"/>
</dbReference>
<dbReference type="GO" id="GO:0070006">
    <property type="term" value="F:metalloaminopeptidase activity"/>
    <property type="evidence" value="ECO:0007669"/>
    <property type="project" value="TreeGrafter"/>
</dbReference>
<dbReference type="Gene3D" id="2.60.40.1730">
    <property type="entry name" value="tricorn interacting facor f3 domain"/>
    <property type="match status" value="1"/>
</dbReference>
<dbReference type="Gene3D" id="1.25.50.20">
    <property type="match status" value="1"/>
</dbReference>
<reference evidence="16" key="1">
    <citation type="submission" date="2016-02" db="EMBL/GenBank/DDBJ databases">
        <title>Comparative genomics of biotechnologically important yeasts.</title>
        <authorList>
            <consortium name="DOE Joint Genome Institute"/>
            <person name="Riley R."/>
            <person name="Haridas S."/>
            <person name="Wolfe K.H."/>
            <person name="Lopes M.R."/>
            <person name="Hittinger C.T."/>
            <person name="Goker M."/>
            <person name="Salamov A."/>
            <person name="Wisecaver J."/>
            <person name="Long T.M."/>
            <person name="Aerts A.L."/>
            <person name="Barry K."/>
            <person name="Choi C."/>
            <person name="Clum A."/>
            <person name="Coughlan A.Y."/>
            <person name="Deshpande S."/>
            <person name="Douglass A.P."/>
            <person name="Hanson S.J."/>
            <person name="Klenk H.-P."/>
            <person name="Labutti K."/>
            <person name="Lapidus A."/>
            <person name="Lindquist E."/>
            <person name="Lipzen A."/>
            <person name="Meier-Kolthoff J.P."/>
            <person name="Ohm R.A."/>
            <person name="Otillar R.P."/>
            <person name="Pangilinan J."/>
            <person name="Peng Y."/>
            <person name="Rokas A."/>
            <person name="Rosa C.A."/>
            <person name="Scheuner C."/>
            <person name="Sibirny A.A."/>
            <person name="Slot J.C."/>
            <person name="Stielow J.B."/>
            <person name="Sun H."/>
            <person name="Kurtzman C.P."/>
            <person name="Blackwell M."/>
            <person name="Jeffries T.W."/>
            <person name="Grigoriev I.V."/>
        </authorList>
    </citation>
    <scope>NUCLEOTIDE SEQUENCE [LARGE SCALE GENOMIC DNA]</scope>
    <source>
        <strain evidence="16">NRRL Y-17796</strain>
    </source>
</reference>
<evidence type="ECO:0000256" key="2">
    <source>
        <dbReference type="ARBA" id="ARBA00022438"/>
    </source>
</evidence>
<dbReference type="InterPro" id="IPR001930">
    <property type="entry name" value="Peptidase_M1"/>
</dbReference>
<feature type="site" description="Transition state stabilizer" evidence="10">
    <location>
        <position position="389"/>
    </location>
</feature>
<evidence type="ECO:0000259" key="13">
    <source>
        <dbReference type="Pfam" id="PF11838"/>
    </source>
</evidence>
<dbReference type="GO" id="GO:0061957">
    <property type="term" value="C:NVT complex"/>
    <property type="evidence" value="ECO:0007669"/>
    <property type="project" value="EnsemblFungi"/>
</dbReference>
<dbReference type="Gene3D" id="2.60.40.1910">
    <property type="match status" value="1"/>
</dbReference>
<keyword evidence="16" id="KW-1185">Reference proteome</keyword>
<evidence type="ECO:0000256" key="11">
    <source>
        <dbReference type="RuleBase" id="RU364040"/>
    </source>
</evidence>
<evidence type="ECO:0000256" key="1">
    <source>
        <dbReference type="ARBA" id="ARBA00010136"/>
    </source>
</evidence>
<dbReference type="GO" id="GO:0042277">
    <property type="term" value="F:peptide binding"/>
    <property type="evidence" value="ECO:0007669"/>
    <property type="project" value="TreeGrafter"/>
</dbReference>
<dbReference type="OrthoDB" id="10031169at2759"/>
<dbReference type="EMBL" id="KV453842">
    <property type="protein sequence ID" value="ODV90517.1"/>
    <property type="molecule type" value="Genomic_DNA"/>
</dbReference>
<keyword evidence="7 11" id="KW-0482">Metalloprotease</keyword>
<feature type="binding site" evidence="9">
    <location>
        <position position="307"/>
    </location>
    <ligand>
        <name>Zn(2+)</name>
        <dbReference type="ChEBI" id="CHEBI:29105"/>
        <note>catalytic</note>
    </ligand>
</feature>
<dbReference type="InterPro" id="IPR050344">
    <property type="entry name" value="Peptidase_M1_aminopeptidases"/>
</dbReference>
<dbReference type="AlphaFoldDB" id="A0A1E4TFN6"/>
<dbReference type="FunFam" id="1.25.50.20:FF:000002">
    <property type="entry name" value="Aminopeptidase"/>
    <property type="match status" value="1"/>
</dbReference>
<keyword evidence="4 9" id="KW-0479">Metal-binding</keyword>
<evidence type="ECO:0000256" key="8">
    <source>
        <dbReference type="PIRSR" id="PIRSR634016-1"/>
    </source>
</evidence>
<comment type="similarity">
    <text evidence="1 11">Belongs to the peptidase M1 family.</text>
</comment>
<dbReference type="GO" id="GO:0043171">
    <property type="term" value="P:peptide catabolic process"/>
    <property type="evidence" value="ECO:0007669"/>
    <property type="project" value="TreeGrafter"/>
</dbReference>
<dbReference type="InterPro" id="IPR042097">
    <property type="entry name" value="Aminopeptidase_N-like_N_sf"/>
</dbReference>
<name>A0A1E4TFN6_9ASCO</name>
<dbReference type="EC" id="3.4.11.-" evidence="11"/>
<evidence type="ECO:0000256" key="10">
    <source>
        <dbReference type="PIRSR" id="PIRSR634016-4"/>
    </source>
</evidence>
<feature type="active site" description="Proton acceptor" evidence="8">
    <location>
        <position position="304"/>
    </location>
</feature>
<comment type="cofactor">
    <cofactor evidence="9 11">
        <name>Zn(2+)</name>
        <dbReference type="ChEBI" id="CHEBI:29105"/>
    </cofactor>
    <text evidence="9 11">Binds 1 zinc ion per subunit.</text>
</comment>
<dbReference type="GO" id="GO:0006508">
    <property type="term" value="P:proteolysis"/>
    <property type="evidence" value="ECO:0007669"/>
    <property type="project" value="UniProtKB-KW"/>
</dbReference>
<dbReference type="GO" id="GO:0005771">
    <property type="term" value="C:multivesicular body"/>
    <property type="evidence" value="ECO:0007669"/>
    <property type="project" value="EnsemblFungi"/>
</dbReference>
<dbReference type="Pfam" id="PF11838">
    <property type="entry name" value="ERAP1_C"/>
    <property type="match status" value="1"/>
</dbReference>
<dbReference type="FunFam" id="1.10.390.10:FF:000001">
    <property type="entry name" value="Aminopeptidase"/>
    <property type="match status" value="1"/>
</dbReference>
<dbReference type="InterPro" id="IPR034016">
    <property type="entry name" value="M1_APN-typ"/>
</dbReference>
<dbReference type="PRINTS" id="PR00756">
    <property type="entry name" value="ALADIPTASE"/>
</dbReference>
<dbReference type="CDD" id="cd09601">
    <property type="entry name" value="M1_APN-Q_like"/>
    <property type="match status" value="1"/>
</dbReference>
<evidence type="ECO:0000259" key="14">
    <source>
        <dbReference type="Pfam" id="PF17900"/>
    </source>
</evidence>
<keyword evidence="6 9" id="KW-0862">Zinc</keyword>
<dbReference type="FunFam" id="2.60.40.1730:FF:000002">
    <property type="entry name" value="Aminopeptidase"/>
    <property type="match status" value="1"/>
</dbReference>
<evidence type="ECO:0000256" key="5">
    <source>
        <dbReference type="ARBA" id="ARBA00022801"/>
    </source>
</evidence>
<dbReference type="SUPFAM" id="SSF63737">
    <property type="entry name" value="Leukotriene A4 hydrolase N-terminal domain"/>
    <property type="match status" value="1"/>
</dbReference>
<evidence type="ECO:0000313" key="15">
    <source>
        <dbReference type="EMBL" id="ODV90517.1"/>
    </source>
</evidence>
<feature type="domain" description="Peptidase M1 membrane alanine aminopeptidase" evidence="12">
    <location>
        <begin position="231"/>
        <end position="448"/>
    </location>
</feature>
<keyword evidence="3 11" id="KW-0645">Protease</keyword>
<feature type="binding site" evidence="9">
    <location>
        <position position="326"/>
    </location>
    <ligand>
        <name>Zn(2+)</name>
        <dbReference type="ChEBI" id="CHEBI:29105"/>
        <note>catalytic</note>
    </ligand>
</feature>
<dbReference type="GO" id="GO:0016020">
    <property type="term" value="C:membrane"/>
    <property type="evidence" value="ECO:0007669"/>
    <property type="project" value="TreeGrafter"/>
</dbReference>
<feature type="domain" description="ERAP1-like C-terminal" evidence="13">
    <location>
        <begin position="521"/>
        <end position="837"/>
    </location>
</feature>
<dbReference type="PANTHER" id="PTHR11533:SF174">
    <property type="entry name" value="PUROMYCIN-SENSITIVE AMINOPEPTIDASE-RELATED"/>
    <property type="match status" value="1"/>
</dbReference>
<dbReference type="FunFam" id="2.60.40.1910:FF:000004">
    <property type="entry name" value="Aminopeptidase"/>
    <property type="match status" value="1"/>
</dbReference>
<feature type="domain" description="Aminopeptidase N-like N-terminal" evidence="14">
    <location>
        <begin position="15"/>
        <end position="197"/>
    </location>
</feature>
<evidence type="ECO:0000256" key="6">
    <source>
        <dbReference type="ARBA" id="ARBA00022833"/>
    </source>
</evidence>
<evidence type="ECO:0000256" key="3">
    <source>
        <dbReference type="ARBA" id="ARBA00022670"/>
    </source>
</evidence>
<dbReference type="PANTHER" id="PTHR11533">
    <property type="entry name" value="PROTEASE M1 ZINC METALLOPROTEASE"/>
    <property type="match status" value="1"/>
</dbReference>
<dbReference type="Pfam" id="PF17900">
    <property type="entry name" value="Peptidase_M1_N"/>
    <property type="match status" value="1"/>
</dbReference>
<dbReference type="SUPFAM" id="SSF55486">
    <property type="entry name" value="Metalloproteases ('zincins'), catalytic domain"/>
    <property type="match status" value="1"/>
</dbReference>
<dbReference type="Pfam" id="PF01433">
    <property type="entry name" value="Peptidase_M1"/>
    <property type="match status" value="1"/>
</dbReference>
<evidence type="ECO:0000256" key="4">
    <source>
        <dbReference type="ARBA" id="ARBA00022723"/>
    </source>
</evidence>
<organism evidence="15 16">
    <name type="scientific">Tortispora caseinolytica NRRL Y-17796</name>
    <dbReference type="NCBI Taxonomy" id="767744"/>
    <lineage>
        <taxon>Eukaryota</taxon>
        <taxon>Fungi</taxon>
        <taxon>Dikarya</taxon>
        <taxon>Ascomycota</taxon>
        <taxon>Saccharomycotina</taxon>
        <taxon>Trigonopsidomycetes</taxon>
        <taxon>Trigonopsidales</taxon>
        <taxon>Trigonopsidaceae</taxon>
        <taxon>Tortispora</taxon>
    </lineage>
</organism>
<keyword evidence="2 11" id="KW-0031">Aminopeptidase</keyword>
<dbReference type="GO" id="GO:0120113">
    <property type="term" value="P:cytoplasm to vacuole targeting by the NVT pathway"/>
    <property type="evidence" value="ECO:0007669"/>
    <property type="project" value="EnsemblFungi"/>
</dbReference>
<dbReference type="InterPro" id="IPR045357">
    <property type="entry name" value="Aminopeptidase_N-like_N"/>
</dbReference>
<keyword evidence="5 11" id="KW-0378">Hydrolase</keyword>
<dbReference type="Proteomes" id="UP000095023">
    <property type="component" value="Unassembled WGS sequence"/>
</dbReference>
<feature type="binding site" evidence="9">
    <location>
        <position position="303"/>
    </location>
    <ligand>
        <name>Zn(2+)</name>
        <dbReference type="ChEBI" id="CHEBI:29105"/>
        <note>catalytic</note>
    </ligand>
</feature>
<evidence type="ECO:0000256" key="9">
    <source>
        <dbReference type="PIRSR" id="PIRSR634016-3"/>
    </source>
</evidence>
<evidence type="ECO:0000256" key="7">
    <source>
        <dbReference type="ARBA" id="ARBA00023049"/>
    </source>
</evidence>
<dbReference type="InterPro" id="IPR027268">
    <property type="entry name" value="Peptidase_M4/M1_CTD_sf"/>
</dbReference>
<dbReference type="InterPro" id="IPR014782">
    <property type="entry name" value="Peptidase_M1_dom"/>
</dbReference>
<evidence type="ECO:0000259" key="12">
    <source>
        <dbReference type="Pfam" id="PF01433"/>
    </source>
</evidence>
<dbReference type="Gene3D" id="1.10.390.10">
    <property type="entry name" value="Neutral Protease Domain 2"/>
    <property type="match status" value="1"/>
</dbReference>
<evidence type="ECO:0000313" key="16">
    <source>
        <dbReference type="Proteomes" id="UP000095023"/>
    </source>
</evidence>
<dbReference type="GO" id="GO:0000328">
    <property type="term" value="C:fungal-type vacuole lumen"/>
    <property type="evidence" value="ECO:0007669"/>
    <property type="project" value="EnsemblFungi"/>
</dbReference>
<accession>A0A1E4TFN6</accession>
<sequence>MSKNDREILPQDVLPLHYDLSLEPDFKTFKFNGHLELSLDVVRDTNTVVLNALDMEFGSVSVIIDGKETPANSSNFDEEAQTVTIEFPITLSKSADPVLSIDFIGILNDKMAGFYRSSYKAPDGSKKWLATTQMEPTDARRAFPCFDEPAHKCTFSITLVTDPTLTALSNMDAASEVIKDGKKITTFSKSPLMSTYLVAFVVGDLKYVESDLFRIPVRVYTPPGMEERGHFSAELAAKTLAFFEKTFDMPFPLPKMDMVAIPDFSAGAMENWGLITYRVVDLLFDEKTDGAATKERVAEVVQHELAHQWFGNLVTMDWWEGLWLNEGFATWMSWFSCNNFYPDWKVWQNYVVDNLQSALSLDGLRSSHPIEVPVKKADEINQIFDAISYSKGSCVLRMISKFLGEDTFIKGIQIYLKRHKYGNTETADLWNALSEASGKDVSHIMDIWTKQVGFPVITVEEDGTKVTFRQNRFLNSGDVKPEEDRTLYPVFLGIRTKSSVMEDLTLDSREITLDLGSDIDFYKVNADQSGIFRTSYPPSRLAKLGANPQLLSVEDRAGLVADAGALASSGYQKTSGLLSLVSQWQDETEFVVWQEMLSRIALIRNAWIFESPDIADSIKILQRELTAPMAHKMGWSFSETDGHVESQLKALLFSVAGHAGDETIIASALDMFDKYSKGDKSAIHPNIKGAVFGIAVKELGAPAWDVLLETIMNPISTDEKNTAYRNLGRSNDPELIKKTIDLLFNDTIVKPQDIYLPMAGLRTHKEGIVALWKWTKNNWDEIVRLLPPGLSMLSSVVSVTTSGYATPAGLAEIEKFFKNKPTKGFDQGLAQSLESVRSKLSWVKRDTSDVKKWLKESGFYSKDSTRL</sequence>
<dbReference type="InterPro" id="IPR024571">
    <property type="entry name" value="ERAP1-like_C_dom"/>
</dbReference>
<protein>
    <recommendedName>
        <fullName evidence="11">Aminopeptidase</fullName>
        <ecNumber evidence="11">3.4.11.-</ecNumber>
    </recommendedName>
</protein>